<dbReference type="Proteomes" id="UP000646844">
    <property type="component" value="Unassembled WGS sequence"/>
</dbReference>
<dbReference type="PANTHER" id="PTHR43471">
    <property type="entry name" value="ABC TRANSPORTER PERMEASE"/>
    <property type="match status" value="1"/>
</dbReference>
<dbReference type="GeneID" id="1459789"/>
<protein>
    <submittedName>
        <fullName evidence="2">ABC transporter permease subunit</fullName>
    </submittedName>
</protein>
<dbReference type="GO" id="GO:0140359">
    <property type="term" value="F:ABC-type transporter activity"/>
    <property type="evidence" value="ECO:0007669"/>
    <property type="project" value="InterPro"/>
</dbReference>
<gene>
    <name evidence="2" type="ORF">HA332_02915</name>
</gene>
<accession>A0A832WDT7</accession>
<dbReference type="RefSeq" id="WP_052846639.1">
    <property type="nucleotide sequence ID" value="NZ_BAABQO010000013.1"/>
</dbReference>
<evidence type="ECO:0000256" key="1">
    <source>
        <dbReference type="SAM" id="Phobius"/>
    </source>
</evidence>
<organism evidence="2 3">
    <name type="scientific">Sulfurisphaera tokodaii</name>
    <dbReference type="NCBI Taxonomy" id="111955"/>
    <lineage>
        <taxon>Archaea</taxon>
        <taxon>Thermoproteota</taxon>
        <taxon>Thermoprotei</taxon>
        <taxon>Sulfolobales</taxon>
        <taxon>Sulfolobaceae</taxon>
        <taxon>Sulfurisphaera</taxon>
    </lineage>
</organism>
<keyword evidence="1" id="KW-0472">Membrane</keyword>
<dbReference type="Pfam" id="PF12679">
    <property type="entry name" value="ABC2_membrane_2"/>
    <property type="match status" value="1"/>
</dbReference>
<dbReference type="AlphaFoldDB" id="A0A832WDT7"/>
<feature type="transmembrane region" description="Helical" evidence="1">
    <location>
        <begin position="255"/>
        <end position="274"/>
    </location>
</feature>
<feature type="transmembrane region" description="Helical" evidence="1">
    <location>
        <begin position="12"/>
        <end position="35"/>
    </location>
</feature>
<dbReference type="OMA" id="CKIFISR"/>
<keyword evidence="1" id="KW-0812">Transmembrane</keyword>
<evidence type="ECO:0000313" key="3">
    <source>
        <dbReference type="Proteomes" id="UP000646844"/>
    </source>
</evidence>
<feature type="transmembrane region" description="Helical" evidence="1">
    <location>
        <begin position="423"/>
        <end position="447"/>
    </location>
</feature>
<dbReference type="EMBL" id="DUJO01000013">
    <property type="protein sequence ID" value="HII73353.1"/>
    <property type="molecule type" value="Genomic_DNA"/>
</dbReference>
<reference evidence="2" key="1">
    <citation type="journal article" date="2020" name="bioRxiv">
        <title>A rank-normalized archaeal taxonomy based on genome phylogeny resolves widespread incomplete and uneven classifications.</title>
        <authorList>
            <person name="Rinke C."/>
            <person name="Chuvochina M."/>
            <person name="Mussig A.J."/>
            <person name="Chaumeil P.-A."/>
            <person name="Waite D.W."/>
            <person name="Whitman W.B."/>
            <person name="Parks D.H."/>
            <person name="Hugenholtz P."/>
        </authorList>
    </citation>
    <scope>NUCLEOTIDE SEQUENCE</scope>
    <source>
        <strain evidence="2">UBA8838</strain>
    </source>
</reference>
<keyword evidence="1" id="KW-1133">Transmembrane helix</keyword>
<dbReference type="GO" id="GO:0005886">
    <property type="term" value="C:plasma membrane"/>
    <property type="evidence" value="ECO:0007669"/>
    <property type="project" value="UniProtKB-SubCell"/>
</dbReference>
<feature type="transmembrane region" description="Helical" evidence="1">
    <location>
        <begin position="303"/>
        <end position="329"/>
    </location>
</feature>
<proteinExistence type="predicted"/>
<name>A0A832WDT7_9CREN</name>
<sequence length="452" mass="50213">MPSPFLYDFKRSFLRLSVLLTLALFIAGGVGLGFFTMHSFGITQSSIARLNVVYYTQMSEGNITIIGIVFNNHGTFLSGVTVQLVKGSQIMASTVTVNGIFKLRATQNIPQVQGFGIVFNPTENISIKYNGMVENISYLPFGLTISTSQLYYYEIQANVNSSSIYIAQFGDHLIIFSTNDTTLNLKFYSSSMKQVENYTIGVKGLEPVAIKMIIPNGAKYLSIYADRGVVVSYKSIIYPYTLLGDEIVNAYPTMLSLYGSFFPFVAIYIAYTTFSSPRSKGSLEFLLSKPLTKRELFFNRFSANLVTIFLASVITNLVAFLILTIYIGIPPAFEIVMIETIYLFAYIGAFVSLAYMTGGISKTSGLSIAVPITMFFIFTVIPILTFLPNWTIYLTPSVLGDYIDKYIESKVPMDINFYVSQQISLVPATVSAIAWILVPVIIGYIAFKKKDI</sequence>
<feature type="transmembrane region" description="Helical" evidence="1">
    <location>
        <begin position="368"/>
        <end position="387"/>
    </location>
</feature>
<evidence type="ECO:0000313" key="2">
    <source>
        <dbReference type="EMBL" id="HII73353.1"/>
    </source>
</evidence>
<feature type="transmembrane region" description="Helical" evidence="1">
    <location>
        <begin position="335"/>
        <end position="356"/>
    </location>
</feature>
<comment type="caution">
    <text evidence="2">The sequence shown here is derived from an EMBL/GenBank/DDBJ whole genome shotgun (WGS) entry which is preliminary data.</text>
</comment>